<dbReference type="InterPro" id="IPR036754">
    <property type="entry name" value="YbaK/aa-tRNA-synt-asso_dom_sf"/>
</dbReference>
<proteinExistence type="inferred from homology"/>
<organism evidence="6 7">
    <name type="scientific">Corynebacterium lipophilum</name>
    <dbReference type="NCBI Taxonomy" id="2804918"/>
    <lineage>
        <taxon>Bacteria</taxon>
        <taxon>Bacillati</taxon>
        <taxon>Actinomycetota</taxon>
        <taxon>Actinomycetes</taxon>
        <taxon>Mycobacteriales</taxon>
        <taxon>Corynebacteriaceae</taxon>
        <taxon>Corynebacterium</taxon>
    </lineage>
</organism>
<dbReference type="GO" id="GO:0002161">
    <property type="term" value="F:aminoacyl-tRNA deacylase activity"/>
    <property type="evidence" value="ECO:0007669"/>
    <property type="project" value="InterPro"/>
</dbReference>
<dbReference type="PIRSF" id="PIRSF006181">
    <property type="entry name" value="EbsC_YbaK"/>
    <property type="match status" value="1"/>
</dbReference>
<reference evidence="6 7" key="1">
    <citation type="submission" date="2021-01" db="EMBL/GenBank/DDBJ databases">
        <title>Identification and Characterization of Corynebacterium sp.</title>
        <authorList>
            <person name="Luo Q."/>
            <person name="Qu P."/>
            <person name="Chen Q."/>
        </authorList>
    </citation>
    <scope>NUCLEOTIDE SEQUENCE [LARGE SCALE GENOMIC DNA]</scope>
    <source>
        <strain evidence="6 7">MC-18</strain>
    </source>
</reference>
<sequence length="155" mass="16098">MQRTRALKVVAKTPHKVLEYAASQDNFGEHSAHELGLDPTTVLKTLVVSNVQDPKKLALCCVPVSGHLSLKAAAKALGWKKAAMAELAQAEHATGYVVGGISPLGTLKRLPVLLDATIESLDAITVSAGQRGLSVQLAPGDLAKLTSGKFAPIGA</sequence>
<comment type="caution">
    <text evidence="6">The sequence shown here is derived from an EMBL/GenBank/DDBJ whole genome shotgun (WGS) entry which is preliminary data.</text>
</comment>
<keyword evidence="7" id="KW-1185">Reference proteome</keyword>
<comment type="similarity">
    <text evidence="1 4">Belongs to the prolyl-tRNA editing family. YbaK/EbsC subfamily.</text>
</comment>
<dbReference type="GO" id="GO:0006412">
    <property type="term" value="P:translation"/>
    <property type="evidence" value="ECO:0007669"/>
    <property type="project" value="UniProtKB-KW"/>
</dbReference>
<keyword evidence="2 4" id="KW-0648">Protein biosynthesis</keyword>
<dbReference type="Pfam" id="PF04073">
    <property type="entry name" value="tRNA_edit"/>
    <property type="match status" value="1"/>
</dbReference>
<dbReference type="NCBIfam" id="TIGR00011">
    <property type="entry name" value="YbaK_EbsC"/>
    <property type="match status" value="1"/>
</dbReference>
<dbReference type="GO" id="GO:0016829">
    <property type="term" value="F:lyase activity"/>
    <property type="evidence" value="ECO:0007669"/>
    <property type="project" value="UniProtKB-KW"/>
</dbReference>
<evidence type="ECO:0000256" key="1">
    <source>
        <dbReference type="ARBA" id="ARBA00009798"/>
    </source>
</evidence>
<feature type="domain" description="YbaK/aminoacyl-tRNA synthetase-associated" evidence="5">
    <location>
        <begin position="31"/>
        <end position="145"/>
    </location>
</feature>
<name>A0AAW5HR19_9CORY</name>
<gene>
    <name evidence="6" type="primary">ybaK</name>
    <name evidence="6" type="ORF">JMN37_01840</name>
</gene>
<dbReference type="RefSeq" id="WP_070477729.1">
    <property type="nucleotide sequence ID" value="NZ_JAEUWV010000002.1"/>
</dbReference>
<evidence type="ECO:0000313" key="7">
    <source>
        <dbReference type="Proteomes" id="UP001205920"/>
    </source>
</evidence>
<dbReference type="EMBL" id="JAEUWV010000002">
    <property type="protein sequence ID" value="MCO6393729.1"/>
    <property type="molecule type" value="Genomic_DNA"/>
</dbReference>
<protein>
    <recommendedName>
        <fullName evidence="4">Cys-tRNA(Pro)/Cys-tRNA(Cys) deacylase</fullName>
        <ecNumber evidence="4">4.2.-.-</ecNumber>
    </recommendedName>
</protein>
<evidence type="ECO:0000259" key="5">
    <source>
        <dbReference type="Pfam" id="PF04073"/>
    </source>
</evidence>
<evidence type="ECO:0000256" key="2">
    <source>
        <dbReference type="ARBA" id="ARBA00022917"/>
    </source>
</evidence>
<dbReference type="Proteomes" id="UP001205920">
    <property type="component" value="Unassembled WGS sequence"/>
</dbReference>
<dbReference type="CDD" id="cd00002">
    <property type="entry name" value="YbaK_deacylase"/>
    <property type="match status" value="1"/>
</dbReference>
<dbReference type="SUPFAM" id="SSF55826">
    <property type="entry name" value="YbaK/ProRS associated domain"/>
    <property type="match status" value="1"/>
</dbReference>
<dbReference type="PANTHER" id="PTHR30411:SF0">
    <property type="entry name" value="CYS-TRNA(PRO)_CYS-TRNA(CYS) DEACYLASE YBAK"/>
    <property type="match status" value="1"/>
</dbReference>
<accession>A0AAW5HR19</accession>
<dbReference type="InterPro" id="IPR007214">
    <property type="entry name" value="YbaK/aa-tRNA-synth-assoc-dom"/>
</dbReference>
<dbReference type="InterPro" id="IPR004369">
    <property type="entry name" value="Prolyl-tRNA_editing_YbaK/EbsC"/>
</dbReference>
<evidence type="ECO:0000313" key="6">
    <source>
        <dbReference type="EMBL" id="MCO6393729.1"/>
    </source>
</evidence>
<dbReference type="EC" id="4.2.-.-" evidence="4"/>
<dbReference type="PANTHER" id="PTHR30411">
    <property type="entry name" value="CYTOPLASMIC PROTEIN"/>
    <property type="match status" value="1"/>
</dbReference>
<dbReference type="AlphaFoldDB" id="A0AAW5HR19"/>
<keyword evidence="3 4" id="KW-0456">Lyase</keyword>
<evidence type="ECO:0000256" key="3">
    <source>
        <dbReference type="ARBA" id="ARBA00023239"/>
    </source>
</evidence>
<dbReference type="Gene3D" id="3.90.960.10">
    <property type="entry name" value="YbaK/aminoacyl-tRNA synthetase-associated domain"/>
    <property type="match status" value="1"/>
</dbReference>
<evidence type="ECO:0000256" key="4">
    <source>
        <dbReference type="PIRNR" id="PIRNR006181"/>
    </source>
</evidence>